<name>A0ABQ0UJA9_PSEAF</name>
<proteinExistence type="predicted"/>
<comment type="caution">
    <text evidence="1">The sequence shown here is derived from an EMBL/GenBank/DDBJ whole genome shotgun (WGS) entry which is preliminary data.</text>
</comment>
<evidence type="ECO:0000313" key="2">
    <source>
        <dbReference type="Proteomes" id="UP000321189"/>
    </source>
</evidence>
<gene>
    <name evidence="1" type="ORF">PAT01_38370</name>
</gene>
<reference evidence="1 2" key="1">
    <citation type="submission" date="2019-07" db="EMBL/GenBank/DDBJ databases">
        <title>Whole genome shotgun sequence of Pseudoalteromonas atlantica NBRC 103033.</title>
        <authorList>
            <person name="Hosoyama A."/>
            <person name="Uohara A."/>
            <person name="Ohji S."/>
            <person name="Ichikawa N."/>
        </authorList>
    </citation>
    <scope>NUCLEOTIDE SEQUENCE [LARGE SCALE GENOMIC DNA]</scope>
    <source>
        <strain evidence="1 2">NBRC 103033</strain>
    </source>
</reference>
<dbReference type="EMBL" id="BJUT01000084">
    <property type="protein sequence ID" value="GEK78533.1"/>
    <property type="molecule type" value="Genomic_DNA"/>
</dbReference>
<protein>
    <submittedName>
        <fullName evidence="1">Uncharacterized protein</fullName>
    </submittedName>
</protein>
<sequence length="152" mass="17512">MKNEIINALDRSLLRIKGGYPVEREVDFQSVLFGELYKELPDAIIRFEHTLKNDYQSYVQRGRTTKNRKSRVDLHIFDAGKTIVIELKYFKGASKEDCADMIADLAKVERIVEAGEANEGFCIQLVKEGVINRLPTLVEQKKIQLRSWPVEL</sequence>
<evidence type="ECO:0000313" key="1">
    <source>
        <dbReference type="EMBL" id="GEK78533.1"/>
    </source>
</evidence>
<dbReference type="RefSeq" id="WP_154946015.1">
    <property type="nucleotide sequence ID" value="NZ_BJUT01000084.1"/>
</dbReference>
<accession>A0ABQ0UJA9</accession>
<dbReference type="Proteomes" id="UP000321189">
    <property type="component" value="Unassembled WGS sequence"/>
</dbReference>
<organism evidence="1 2">
    <name type="scientific">Pseudoalteromonas atlantica</name>
    <name type="common">Alteromonas atlantica</name>
    <dbReference type="NCBI Taxonomy" id="288"/>
    <lineage>
        <taxon>Bacteria</taxon>
        <taxon>Pseudomonadati</taxon>
        <taxon>Pseudomonadota</taxon>
        <taxon>Gammaproteobacteria</taxon>
        <taxon>Alteromonadales</taxon>
        <taxon>Pseudoalteromonadaceae</taxon>
        <taxon>Pseudoalteromonas</taxon>
    </lineage>
</organism>
<keyword evidence="2" id="KW-1185">Reference proteome</keyword>